<feature type="transmembrane region" description="Helical" evidence="1">
    <location>
        <begin position="16"/>
        <end position="41"/>
    </location>
</feature>
<evidence type="ECO:0000313" key="3">
    <source>
        <dbReference type="Proteomes" id="UP001162131"/>
    </source>
</evidence>
<sequence>MVSIIGVIWGVIMSSIYWIINSHSNVCVILLLLGWLAIYIFGRVFQIKYFPNLLYTVPEKNINILFKFQLTSRISADEIFQSNSRKYKIVNSNRRENDALFSSSLREINPIFSSSQRENDPMFSNN</sequence>
<evidence type="ECO:0008006" key="4">
    <source>
        <dbReference type="Google" id="ProtNLM"/>
    </source>
</evidence>
<keyword evidence="1" id="KW-0472">Membrane</keyword>
<organism evidence="2 3">
    <name type="scientific">Blepharisma stoltei</name>
    <dbReference type="NCBI Taxonomy" id="1481888"/>
    <lineage>
        <taxon>Eukaryota</taxon>
        <taxon>Sar</taxon>
        <taxon>Alveolata</taxon>
        <taxon>Ciliophora</taxon>
        <taxon>Postciliodesmatophora</taxon>
        <taxon>Heterotrichea</taxon>
        <taxon>Heterotrichida</taxon>
        <taxon>Blepharismidae</taxon>
        <taxon>Blepharisma</taxon>
    </lineage>
</organism>
<keyword evidence="1" id="KW-1133">Transmembrane helix</keyword>
<gene>
    <name evidence="2" type="ORF">BSTOLATCC_MIC55888</name>
</gene>
<accession>A0AAU9K413</accession>
<evidence type="ECO:0000313" key="2">
    <source>
        <dbReference type="EMBL" id="CAG9332442.1"/>
    </source>
</evidence>
<dbReference type="Proteomes" id="UP001162131">
    <property type="component" value="Unassembled WGS sequence"/>
</dbReference>
<dbReference type="AlphaFoldDB" id="A0AAU9K413"/>
<keyword evidence="1" id="KW-0812">Transmembrane</keyword>
<protein>
    <recommendedName>
        <fullName evidence="4">Photosystem I assembly protein Ycf4</fullName>
    </recommendedName>
</protein>
<name>A0AAU9K413_9CILI</name>
<dbReference type="EMBL" id="CAJZBQ010000054">
    <property type="protein sequence ID" value="CAG9332442.1"/>
    <property type="molecule type" value="Genomic_DNA"/>
</dbReference>
<reference evidence="2" key="1">
    <citation type="submission" date="2021-09" db="EMBL/GenBank/DDBJ databases">
        <authorList>
            <consortium name="AG Swart"/>
            <person name="Singh M."/>
            <person name="Singh A."/>
            <person name="Seah K."/>
            <person name="Emmerich C."/>
        </authorList>
    </citation>
    <scope>NUCLEOTIDE SEQUENCE</scope>
    <source>
        <strain evidence="2">ATCC30299</strain>
    </source>
</reference>
<proteinExistence type="predicted"/>
<comment type="caution">
    <text evidence="2">The sequence shown here is derived from an EMBL/GenBank/DDBJ whole genome shotgun (WGS) entry which is preliminary data.</text>
</comment>
<evidence type="ECO:0000256" key="1">
    <source>
        <dbReference type="SAM" id="Phobius"/>
    </source>
</evidence>
<keyword evidence="3" id="KW-1185">Reference proteome</keyword>